<comment type="caution">
    <text evidence="1">The sequence shown here is derived from an EMBL/GenBank/DDBJ whole genome shotgun (WGS) entry which is preliminary data.</text>
</comment>
<organism evidence="1 2">
    <name type="scientific">Amphibalanus amphitrite</name>
    <name type="common">Striped barnacle</name>
    <name type="synonym">Balanus amphitrite</name>
    <dbReference type="NCBI Taxonomy" id="1232801"/>
    <lineage>
        <taxon>Eukaryota</taxon>
        <taxon>Metazoa</taxon>
        <taxon>Ecdysozoa</taxon>
        <taxon>Arthropoda</taxon>
        <taxon>Crustacea</taxon>
        <taxon>Multicrustacea</taxon>
        <taxon>Cirripedia</taxon>
        <taxon>Thoracica</taxon>
        <taxon>Thoracicalcarea</taxon>
        <taxon>Balanomorpha</taxon>
        <taxon>Balanoidea</taxon>
        <taxon>Balanidae</taxon>
        <taxon>Amphibalaninae</taxon>
        <taxon>Amphibalanus</taxon>
    </lineage>
</organism>
<dbReference type="EMBL" id="VIIS01001195">
    <property type="protein sequence ID" value="KAF0301141.1"/>
    <property type="molecule type" value="Genomic_DNA"/>
</dbReference>
<gene>
    <name evidence="1" type="ORF">FJT64_026490</name>
</gene>
<keyword evidence="2" id="KW-1185">Reference proteome</keyword>
<evidence type="ECO:0000313" key="2">
    <source>
        <dbReference type="Proteomes" id="UP000440578"/>
    </source>
</evidence>
<dbReference type="AlphaFoldDB" id="A0A6A4WGL6"/>
<dbReference type="Proteomes" id="UP000440578">
    <property type="component" value="Unassembled WGS sequence"/>
</dbReference>
<reference evidence="1 2" key="1">
    <citation type="submission" date="2019-07" db="EMBL/GenBank/DDBJ databases">
        <title>Draft genome assembly of a fouling barnacle, Amphibalanus amphitrite (Darwin, 1854): The first reference genome for Thecostraca.</title>
        <authorList>
            <person name="Kim W."/>
        </authorList>
    </citation>
    <scope>NUCLEOTIDE SEQUENCE [LARGE SCALE GENOMIC DNA]</scope>
    <source>
        <strain evidence="1">SNU_AA5</strain>
        <tissue evidence="1">Soma without cirri and trophi</tissue>
    </source>
</reference>
<protein>
    <submittedName>
        <fullName evidence="1">Uncharacterized protein</fullName>
    </submittedName>
</protein>
<accession>A0A6A4WGL6</accession>
<evidence type="ECO:0000313" key="1">
    <source>
        <dbReference type="EMBL" id="KAF0301141.1"/>
    </source>
</evidence>
<name>A0A6A4WGL6_AMPAM</name>
<sequence>MGPFQGKRPSDFVTSRTTVMLEALDLDSSFLSTPVQSWEENHAYKARGALYKPKVHVRDWWCPCEVDDMRSTLYIALAVCLAGYAFTAEEEAAATAPCVRRRRRKALPVQLASPQAEQQAVALQSSSRAIDAVGADDDLSARDARLLLTITTSTTSTITLTSTSINNAIIVSVSVLCTGGPALELESQAALLRGSMAEDVDRAESSERDSRLGFTVWTTSTSTLTITTTSFNSATTISVSYACTIPGYNSLPLCG</sequence>
<proteinExistence type="predicted"/>